<dbReference type="AlphaFoldDB" id="A0A382CI28"/>
<dbReference type="InterPro" id="IPR036705">
    <property type="entry name" value="Ribosyl_crysJ1_sf"/>
</dbReference>
<accession>A0A382CI28</accession>
<gene>
    <name evidence="1" type="ORF">METZ01_LOCUS177831</name>
</gene>
<dbReference type="Pfam" id="PF03747">
    <property type="entry name" value="ADP_ribosyl_GH"/>
    <property type="match status" value="1"/>
</dbReference>
<name>A0A382CI28_9ZZZZ</name>
<organism evidence="1">
    <name type="scientific">marine metagenome</name>
    <dbReference type="NCBI Taxonomy" id="408172"/>
    <lineage>
        <taxon>unclassified sequences</taxon>
        <taxon>metagenomes</taxon>
        <taxon>ecological metagenomes</taxon>
    </lineage>
</organism>
<dbReference type="EMBL" id="UINC01034321">
    <property type="protein sequence ID" value="SVB24977.1"/>
    <property type="molecule type" value="Genomic_DNA"/>
</dbReference>
<evidence type="ECO:0008006" key="2">
    <source>
        <dbReference type="Google" id="ProtNLM"/>
    </source>
</evidence>
<evidence type="ECO:0000313" key="1">
    <source>
        <dbReference type="EMBL" id="SVB24977.1"/>
    </source>
</evidence>
<feature type="non-terminal residue" evidence="1">
    <location>
        <position position="92"/>
    </location>
</feature>
<proteinExistence type="predicted"/>
<sequence>MLGAIVGDVLGSTFEFYPMKTKKFELLDNKSHFTDDTVMTVAVADSIMNEVPYVESLQKWGRKYPRAGYGGWFKKWIHLDDPKPYNSFGNGS</sequence>
<protein>
    <recommendedName>
        <fullName evidence="2">ADP-ribosylglycohydrolase</fullName>
    </recommendedName>
</protein>
<dbReference type="Gene3D" id="1.10.4080.10">
    <property type="entry name" value="ADP-ribosylation/Crystallin J1"/>
    <property type="match status" value="1"/>
</dbReference>
<dbReference type="InterPro" id="IPR005502">
    <property type="entry name" value="Ribosyl_crysJ1"/>
</dbReference>
<reference evidence="1" key="1">
    <citation type="submission" date="2018-05" db="EMBL/GenBank/DDBJ databases">
        <authorList>
            <person name="Lanie J.A."/>
            <person name="Ng W.-L."/>
            <person name="Kazmierczak K.M."/>
            <person name="Andrzejewski T.M."/>
            <person name="Davidsen T.M."/>
            <person name="Wayne K.J."/>
            <person name="Tettelin H."/>
            <person name="Glass J.I."/>
            <person name="Rusch D."/>
            <person name="Podicherti R."/>
            <person name="Tsui H.-C.T."/>
            <person name="Winkler M.E."/>
        </authorList>
    </citation>
    <scope>NUCLEOTIDE SEQUENCE</scope>
</reference>
<dbReference type="SUPFAM" id="SSF101478">
    <property type="entry name" value="ADP-ribosylglycohydrolase"/>
    <property type="match status" value="1"/>
</dbReference>